<dbReference type="PROSITE" id="PS50075">
    <property type="entry name" value="CARRIER"/>
    <property type="match status" value="1"/>
</dbReference>
<proteinExistence type="predicted"/>
<dbReference type="Gene3D" id="3.40.50.150">
    <property type="entry name" value="Vaccinia Virus protein VP39"/>
    <property type="match status" value="1"/>
</dbReference>
<organism evidence="5 6">
    <name type="scientific">Streptomyces bingchenggensis (strain BCW-1)</name>
    <dbReference type="NCBI Taxonomy" id="749414"/>
    <lineage>
        <taxon>Bacteria</taxon>
        <taxon>Bacillati</taxon>
        <taxon>Actinomycetota</taxon>
        <taxon>Actinomycetes</taxon>
        <taxon>Kitasatosporales</taxon>
        <taxon>Streptomycetaceae</taxon>
        <taxon>Streptomyces</taxon>
    </lineage>
</organism>
<dbReference type="InterPro" id="IPR045851">
    <property type="entry name" value="AMP-bd_C_sf"/>
</dbReference>
<dbReference type="InterPro" id="IPR009081">
    <property type="entry name" value="PP-bd_ACP"/>
</dbReference>
<dbReference type="InterPro" id="IPR029063">
    <property type="entry name" value="SAM-dependent_MTases_sf"/>
</dbReference>
<dbReference type="Proteomes" id="UP000000377">
    <property type="component" value="Chromosome"/>
</dbReference>
<dbReference type="GO" id="GO:0005829">
    <property type="term" value="C:cytosol"/>
    <property type="evidence" value="ECO:0007669"/>
    <property type="project" value="TreeGrafter"/>
</dbReference>
<dbReference type="GO" id="GO:0043041">
    <property type="term" value="P:amino acid activation for nonribosomal peptide biosynthetic process"/>
    <property type="evidence" value="ECO:0007669"/>
    <property type="project" value="TreeGrafter"/>
</dbReference>
<dbReference type="GO" id="GO:0031177">
    <property type="term" value="F:phosphopantetheine binding"/>
    <property type="evidence" value="ECO:0007669"/>
    <property type="project" value="InterPro"/>
</dbReference>
<evidence type="ECO:0000256" key="1">
    <source>
        <dbReference type="ARBA" id="ARBA00001957"/>
    </source>
</evidence>
<comment type="cofactor">
    <cofactor evidence="1">
        <name>pantetheine 4'-phosphate</name>
        <dbReference type="ChEBI" id="CHEBI:47942"/>
    </cofactor>
</comment>
<dbReference type="RefSeq" id="WP_014172911.1">
    <property type="nucleotide sequence ID" value="NC_016582.1"/>
</dbReference>
<dbReference type="PANTHER" id="PTHR45527">
    <property type="entry name" value="NONRIBOSOMAL PEPTIDE SYNTHETASE"/>
    <property type="match status" value="1"/>
</dbReference>
<dbReference type="eggNOG" id="COG1020">
    <property type="taxonomic scope" value="Bacteria"/>
</dbReference>
<dbReference type="InterPro" id="IPR036736">
    <property type="entry name" value="ACP-like_sf"/>
</dbReference>
<evidence type="ECO:0000256" key="2">
    <source>
        <dbReference type="ARBA" id="ARBA00022450"/>
    </source>
</evidence>
<dbReference type="InterPro" id="IPR000873">
    <property type="entry name" value="AMP-dep_synth/lig_dom"/>
</dbReference>
<dbReference type="Pfam" id="PF00668">
    <property type="entry name" value="Condensation"/>
    <property type="match status" value="1"/>
</dbReference>
<dbReference type="Gene3D" id="3.30.559.10">
    <property type="entry name" value="Chloramphenicol acetyltransferase-like domain"/>
    <property type="match status" value="1"/>
</dbReference>
<dbReference type="SUPFAM" id="SSF47336">
    <property type="entry name" value="ACP-like"/>
    <property type="match status" value="1"/>
</dbReference>
<dbReference type="SUPFAM" id="SSF52777">
    <property type="entry name" value="CoA-dependent acyltransferases"/>
    <property type="match status" value="2"/>
</dbReference>
<reference evidence="5 6" key="1">
    <citation type="journal article" date="2010" name="J. Bacteriol.">
        <title>Genome sequence of the milbemycin-producing bacterium Streptomyces bingchenggensis.</title>
        <authorList>
            <person name="Wang X.J."/>
            <person name="Yan Y.J."/>
            <person name="Zhang B."/>
            <person name="An J."/>
            <person name="Wang J.J."/>
            <person name="Tian J."/>
            <person name="Jiang L."/>
            <person name="Chen Y.H."/>
            <person name="Huang S.X."/>
            <person name="Yin M."/>
            <person name="Zhang J."/>
            <person name="Gao A.L."/>
            <person name="Liu C.X."/>
            <person name="Zhu Z.X."/>
            <person name="Xiang W.S."/>
        </authorList>
    </citation>
    <scope>NUCLEOTIDE SEQUENCE [LARGE SCALE GENOMIC DNA]</scope>
    <source>
        <strain evidence="5 6">BCW-1</strain>
    </source>
</reference>
<protein>
    <submittedName>
        <fullName evidence="5">Putative NRPS</fullName>
    </submittedName>
</protein>
<dbReference type="Gene3D" id="3.40.50.12780">
    <property type="entry name" value="N-terminal domain of ligase-like"/>
    <property type="match status" value="1"/>
</dbReference>
<dbReference type="AlphaFoldDB" id="D7BWS6"/>
<dbReference type="GO" id="GO:0047527">
    <property type="term" value="F:2,3-dihydroxybenzoate-serine ligase activity"/>
    <property type="evidence" value="ECO:0007669"/>
    <property type="project" value="TreeGrafter"/>
</dbReference>
<accession>D7BWS6</accession>
<dbReference type="GO" id="GO:0008610">
    <property type="term" value="P:lipid biosynthetic process"/>
    <property type="evidence" value="ECO:0007669"/>
    <property type="project" value="UniProtKB-ARBA"/>
</dbReference>
<dbReference type="InterPro" id="IPR020806">
    <property type="entry name" value="PKS_PP-bd"/>
</dbReference>
<dbReference type="CDD" id="cd19531">
    <property type="entry name" value="LCL_NRPS-like"/>
    <property type="match status" value="1"/>
</dbReference>
<dbReference type="SUPFAM" id="SSF53335">
    <property type="entry name" value="S-adenosyl-L-methionine-dependent methyltransferases"/>
    <property type="match status" value="1"/>
</dbReference>
<dbReference type="CDD" id="cd02440">
    <property type="entry name" value="AdoMet_MTases"/>
    <property type="match status" value="1"/>
</dbReference>
<dbReference type="GO" id="GO:0009403">
    <property type="term" value="P:toxin biosynthetic process"/>
    <property type="evidence" value="ECO:0007669"/>
    <property type="project" value="UniProtKB-ARBA"/>
</dbReference>
<dbReference type="GO" id="GO:0009366">
    <property type="term" value="C:enterobactin synthetase complex"/>
    <property type="evidence" value="ECO:0007669"/>
    <property type="project" value="TreeGrafter"/>
</dbReference>
<dbReference type="FunFam" id="1.10.1200.10:FF:000005">
    <property type="entry name" value="Nonribosomal peptide synthetase 1"/>
    <property type="match status" value="1"/>
</dbReference>
<keyword evidence="2" id="KW-0596">Phosphopantetheine</keyword>
<dbReference type="GO" id="GO:0009239">
    <property type="term" value="P:enterobactin biosynthetic process"/>
    <property type="evidence" value="ECO:0007669"/>
    <property type="project" value="TreeGrafter"/>
</dbReference>
<dbReference type="Pfam" id="PF08242">
    <property type="entry name" value="Methyltransf_12"/>
    <property type="match status" value="1"/>
</dbReference>
<dbReference type="Pfam" id="PF00550">
    <property type="entry name" value="PP-binding"/>
    <property type="match status" value="1"/>
</dbReference>
<evidence type="ECO:0000259" key="4">
    <source>
        <dbReference type="PROSITE" id="PS50075"/>
    </source>
</evidence>
<dbReference type="InterPro" id="IPR013217">
    <property type="entry name" value="Methyltransf_12"/>
</dbReference>
<gene>
    <name evidence="5" type="ordered locus">SBI_00311</name>
</gene>
<name>D7BWS6_STRBB</name>
<feature type="domain" description="Carrier" evidence="4">
    <location>
        <begin position="627"/>
        <end position="702"/>
    </location>
</feature>
<dbReference type="PATRIC" id="fig|749414.3.peg.322"/>
<sequence>MHVTYRPLSVADTDGSASPIGVRIPDLRIYVLDGRGRPVPLGAVGELHVGGAGVARGYLNRPELTEQRFLPDPYGDRTGARMYRTGDLVRQLPDGSLEYVGRNDDQVKIRGFRIELGEIEAALAQHEAVAHGVVVPQGSADGRTLVAYLRPTRQWLDAAAQEQNTLLLDQWQTVFEDEYAGSHDEHDKHPADDLNLAGWESSYTGRPIPEPDMREWIDGTVHRIHQLRPQRLLEIGCGTGLLLFRYAEACRAVHAVDLSASALADVRQGVERRGWSHITLAQGDALSVADLPEAGFDTVVINSVAQYFPNRHYLEQALTRILPLVADGGRILIGDVRNLDLLTPHLIAVERGHATGRTTAADLTAQVQRRRRQESELLFSPTYFTRLPARFPDLGGVDVMVKRGVGDNEMLAYRYDVILTKSAPTATPTAAVTEPDLPWLEANTPDELRNLLEDPATPDRFGVTGLTNPQIADDIRVSDALTRWAPTHDIAPLPHGTRLSPQAATAVRELETVLRHAEHLGYQVAPTWSQDRPDGLDLILGKHDLPRVQARAPYRATHLANTVRIGDLGPAMARLLKEHLTTRLPEYMVPGVFMLLEELPVTLNGKVDKRALPAPDEDAVARQEYVAPHTDTQTTLCRILEDVLGLGRVGLEDTFFALGGHSLLAVRLNLRVRQELGRELPLQLILTGATVAELAAALEDEQTAADGVPLIPAVPVRDGEEAPLALQQGDLWFLNHPRHLPASYDNAQLAYRIDGPLDRDAFVRAARALVVRHPVLRTGYVRRDGTVTQRMNDAEGFEVTVTEPIADDNALIQWLREERTRPFAPEDPYAIRVHLVPVADEQHIFVLTRPWGVFDGWSLTIVLTELVALYRQLSGGAEPELPGLPLAYADFARWQRQTVGTAELDRQRAYWRRQLDGLPACLSLRTDRPRGAVKSYRGASVDFGVPLDVLTRLRQLSQEHGGSLYMTLLSAFAVLLGGHTDDREVAIGSPVSHRPRAELEGLVGYFVNTLLIRLDIAPDRPFTELLAQARQVTAEAHDHKDLPFTELVRDLVPEPDPAHSPLLQTMVNLVPNPAPTAGGDDAGDLRISPVDTGSRTAKHDLNLTALETESGLSGYLEYSTDLFADETAAHLVRSYERLLRKIAADPGADLARLRERAGD</sequence>
<dbReference type="InterPro" id="IPR001242">
    <property type="entry name" value="Condensation_dom"/>
</dbReference>
<dbReference type="EMBL" id="CP002047">
    <property type="protein sequence ID" value="ADI03432.1"/>
    <property type="molecule type" value="Genomic_DNA"/>
</dbReference>
<dbReference type="Gene3D" id="1.10.1200.10">
    <property type="entry name" value="ACP-like"/>
    <property type="match status" value="1"/>
</dbReference>
<dbReference type="STRING" id="749414.SBI_00311"/>
<dbReference type="Pfam" id="PF00501">
    <property type="entry name" value="AMP-binding"/>
    <property type="match status" value="1"/>
</dbReference>
<dbReference type="PANTHER" id="PTHR45527:SF1">
    <property type="entry name" value="FATTY ACID SYNTHASE"/>
    <property type="match status" value="1"/>
</dbReference>
<dbReference type="Gene3D" id="3.30.300.30">
    <property type="match status" value="2"/>
</dbReference>
<dbReference type="InterPro" id="IPR023213">
    <property type="entry name" value="CAT-like_dom_sf"/>
</dbReference>
<evidence type="ECO:0000313" key="6">
    <source>
        <dbReference type="Proteomes" id="UP000000377"/>
    </source>
</evidence>
<evidence type="ECO:0000313" key="5">
    <source>
        <dbReference type="EMBL" id="ADI03432.1"/>
    </source>
</evidence>
<dbReference type="eggNOG" id="COG2890">
    <property type="taxonomic scope" value="Bacteria"/>
</dbReference>
<keyword evidence="6" id="KW-1185">Reference proteome</keyword>
<keyword evidence="3" id="KW-0597">Phosphoprotein</keyword>
<dbReference type="InterPro" id="IPR042099">
    <property type="entry name" value="ANL_N_sf"/>
</dbReference>
<dbReference type="KEGG" id="sbh:SBI_00311"/>
<dbReference type="SMART" id="SM00823">
    <property type="entry name" value="PKS_PP"/>
    <property type="match status" value="1"/>
</dbReference>
<dbReference type="SUPFAM" id="SSF56801">
    <property type="entry name" value="Acetyl-CoA synthetase-like"/>
    <property type="match status" value="1"/>
</dbReference>
<dbReference type="Gene3D" id="3.30.559.30">
    <property type="entry name" value="Nonribosomal peptide synthetase, condensation domain"/>
    <property type="match status" value="1"/>
</dbReference>
<dbReference type="HOGENOM" id="CLU_297704_0_0_11"/>
<evidence type="ECO:0000256" key="3">
    <source>
        <dbReference type="ARBA" id="ARBA00022553"/>
    </source>
</evidence>